<evidence type="ECO:0000313" key="2">
    <source>
        <dbReference type="EMBL" id="DAE27982.1"/>
    </source>
</evidence>
<name>A0A8S5R984_9CAUD</name>
<proteinExistence type="predicted"/>
<protein>
    <submittedName>
        <fullName evidence="2">Major head protein</fullName>
    </submittedName>
</protein>
<organism evidence="2">
    <name type="scientific">Siphoviridae sp. ctvxh7</name>
    <dbReference type="NCBI Taxonomy" id="2827283"/>
    <lineage>
        <taxon>Viruses</taxon>
        <taxon>Duplodnaviria</taxon>
        <taxon>Heunggongvirae</taxon>
        <taxon>Uroviricota</taxon>
        <taxon>Caudoviricetes</taxon>
    </lineage>
</organism>
<feature type="coiled-coil region" evidence="1">
    <location>
        <begin position="61"/>
        <end position="88"/>
    </location>
</feature>
<dbReference type="EMBL" id="BK015847">
    <property type="protein sequence ID" value="DAE27982.1"/>
    <property type="molecule type" value="Genomic_DNA"/>
</dbReference>
<keyword evidence="1" id="KW-0175">Coiled coil</keyword>
<sequence length="186" mass="20953">MAKIDVSTIEGFANMTAEQKAEALANYEFPDPDYTGYVKKDVFDKTASELASWKKKHNELLSEEERKKLENEQMFEEMKNKLAGLEKEKTVSSYKASFAAQGYPEPLATEAAIAMANGEMDKVFAAQKKFLEQYEKDVKAKVLKDTPKPPAGGKGGEMTKADFLKLDTKAQLEFVKEHPDWQTILK</sequence>
<accession>A0A8S5R984</accession>
<evidence type="ECO:0000256" key="1">
    <source>
        <dbReference type="SAM" id="Coils"/>
    </source>
</evidence>
<reference evidence="2" key="1">
    <citation type="journal article" date="2021" name="Proc. Natl. Acad. Sci. U.S.A.">
        <title>A Catalog of Tens of Thousands of Viruses from Human Metagenomes Reveals Hidden Associations with Chronic Diseases.</title>
        <authorList>
            <person name="Tisza M.J."/>
            <person name="Buck C.B."/>
        </authorList>
    </citation>
    <scope>NUCLEOTIDE SEQUENCE</scope>
    <source>
        <strain evidence="2">Ctvxh7</strain>
    </source>
</reference>